<sequence length="80" mass="9003">MPTYKFLNNETGEEFEDFMSISALDEFLRDNPNVTQLVNGAPLIHSGRGIGKPDNGFRDLLKDMKKKHSKGITKSSINTF</sequence>
<evidence type="ECO:0000313" key="1">
    <source>
        <dbReference type="EMBL" id="CAB4162952.1"/>
    </source>
</evidence>
<protein>
    <submittedName>
        <fullName evidence="1">Uncharacterized protein</fullName>
    </submittedName>
</protein>
<organism evidence="1">
    <name type="scientific">uncultured Caudovirales phage</name>
    <dbReference type="NCBI Taxonomy" id="2100421"/>
    <lineage>
        <taxon>Viruses</taxon>
        <taxon>Duplodnaviria</taxon>
        <taxon>Heunggongvirae</taxon>
        <taxon>Uroviricota</taxon>
        <taxon>Caudoviricetes</taxon>
        <taxon>Peduoviridae</taxon>
        <taxon>Maltschvirus</taxon>
        <taxon>Maltschvirus maltsch</taxon>
    </lineage>
</organism>
<gene>
    <name evidence="1" type="ORF">UFOVP787_197</name>
</gene>
<accession>A0A6J5NVY7</accession>
<reference evidence="1" key="1">
    <citation type="submission" date="2020-04" db="EMBL/GenBank/DDBJ databases">
        <authorList>
            <person name="Chiriac C."/>
            <person name="Salcher M."/>
            <person name="Ghai R."/>
            <person name="Kavagutti S V."/>
        </authorList>
    </citation>
    <scope>NUCLEOTIDE SEQUENCE</scope>
</reference>
<proteinExistence type="predicted"/>
<dbReference type="EMBL" id="LR796734">
    <property type="protein sequence ID" value="CAB4162952.1"/>
    <property type="molecule type" value="Genomic_DNA"/>
</dbReference>
<name>A0A6J5NVY7_9CAUD</name>